<feature type="domain" description="C2H2-type" evidence="9">
    <location>
        <begin position="145"/>
        <end position="172"/>
    </location>
</feature>
<dbReference type="PROSITE" id="PS50157">
    <property type="entry name" value="ZINC_FINGER_C2H2_2"/>
    <property type="match status" value="3"/>
</dbReference>
<accession>A0AAV6ULZ7</accession>
<evidence type="ECO:0000313" key="11">
    <source>
        <dbReference type="Proteomes" id="UP000827092"/>
    </source>
</evidence>
<keyword evidence="6" id="KW-0539">Nucleus</keyword>
<comment type="caution">
    <text evidence="10">The sequence shown here is derived from an EMBL/GenBank/DDBJ whole genome shotgun (WGS) entry which is preliminary data.</text>
</comment>
<feature type="compositionally biased region" description="Basic and acidic residues" evidence="8">
    <location>
        <begin position="92"/>
        <end position="101"/>
    </location>
</feature>
<dbReference type="InterPro" id="IPR013087">
    <property type="entry name" value="Znf_C2H2_type"/>
</dbReference>
<keyword evidence="3" id="KW-0677">Repeat</keyword>
<keyword evidence="5" id="KW-0862">Zinc</keyword>
<evidence type="ECO:0000256" key="6">
    <source>
        <dbReference type="ARBA" id="ARBA00023242"/>
    </source>
</evidence>
<dbReference type="Pfam" id="PF00096">
    <property type="entry name" value="zf-C2H2"/>
    <property type="match status" value="2"/>
</dbReference>
<evidence type="ECO:0000256" key="3">
    <source>
        <dbReference type="ARBA" id="ARBA00022737"/>
    </source>
</evidence>
<dbReference type="SUPFAM" id="SSF57667">
    <property type="entry name" value="beta-beta-alpha zinc fingers"/>
    <property type="match status" value="2"/>
</dbReference>
<organism evidence="10 11">
    <name type="scientific">Oedothorax gibbosus</name>
    <dbReference type="NCBI Taxonomy" id="931172"/>
    <lineage>
        <taxon>Eukaryota</taxon>
        <taxon>Metazoa</taxon>
        <taxon>Ecdysozoa</taxon>
        <taxon>Arthropoda</taxon>
        <taxon>Chelicerata</taxon>
        <taxon>Arachnida</taxon>
        <taxon>Araneae</taxon>
        <taxon>Araneomorphae</taxon>
        <taxon>Entelegynae</taxon>
        <taxon>Araneoidea</taxon>
        <taxon>Linyphiidae</taxon>
        <taxon>Erigoninae</taxon>
        <taxon>Oedothorax</taxon>
    </lineage>
</organism>
<dbReference type="GO" id="GO:0010468">
    <property type="term" value="P:regulation of gene expression"/>
    <property type="evidence" value="ECO:0007669"/>
    <property type="project" value="TreeGrafter"/>
</dbReference>
<feature type="compositionally biased region" description="Basic residues" evidence="8">
    <location>
        <begin position="165"/>
        <end position="177"/>
    </location>
</feature>
<feature type="domain" description="C2H2-type" evidence="9">
    <location>
        <begin position="117"/>
        <end position="144"/>
    </location>
</feature>
<feature type="domain" description="C2H2-type" evidence="9">
    <location>
        <begin position="15"/>
        <end position="42"/>
    </location>
</feature>
<dbReference type="AlphaFoldDB" id="A0AAV6ULZ7"/>
<name>A0AAV6ULZ7_9ARAC</name>
<dbReference type="Gene3D" id="3.30.160.60">
    <property type="entry name" value="Classic Zinc Finger"/>
    <property type="match status" value="3"/>
</dbReference>
<dbReference type="PANTHER" id="PTHR16515:SF49">
    <property type="entry name" value="GASTRULA ZINC FINGER PROTEIN XLCGF49.1-LIKE-RELATED"/>
    <property type="match status" value="1"/>
</dbReference>
<feature type="compositionally biased region" description="Basic and acidic residues" evidence="8">
    <location>
        <begin position="47"/>
        <end position="61"/>
    </location>
</feature>
<dbReference type="EMBL" id="JAFNEN010000335">
    <property type="protein sequence ID" value="KAG8185437.1"/>
    <property type="molecule type" value="Genomic_DNA"/>
</dbReference>
<dbReference type="GO" id="GO:0005634">
    <property type="term" value="C:nucleus"/>
    <property type="evidence" value="ECO:0007669"/>
    <property type="project" value="UniProtKB-SubCell"/>
</dbReference>
<evidence type="ECO:0000256" key="4">
    <source>
        <dbReference type="ARBA" id="ARBA00022771"/>
    </source>
</evidence>
<comment type="subcellular location">
    <subcellularLocation>
        <location evidence="1">Nucleus</location>
    </subcellularLocation>
</comment>
<dbReference type="FunFam" id="3.30.160.60:FF:000086">
    <property type="entry name" value="transcription factor E4F1 isoform X1"/>
    <property type="match status" value="1"/>
</dbReference>
<gene>
    <name evidence="10" type="ORF">JTE90_022368</name>
</gene>
<evidence type="ECO:0000256" key="2">
    <source>
        <dbReference type="ARBA" id="ARBA00022723"/>
    </source>
</evidence>
<protein>
    <recommendedName>
        <fullName evidence="9">C2H2-type domain-containing protein</fullName>
    </recommendedName>
</protein>
<dbReference type="GO" id="GO:0008270">
    <property type="term" value="F:zinc ion binding"/>
    <property type="evidence" value="ECO:0007669"/>
    <property type="project" value="UniProtKB-KW"/>
</dbReference>
<dbReference type="SMART" id="SM00355">
    <property type="entry name" value="ZnF_C2H2"/>
    <property type="match status" value="3"/>
</dbReference>
<dbReference type="InterPro" id="IPR050331">
    <property type="entry name" value="Zinc_finger"/>
</dbReference>
<feature type="region of interest" description="Disordered" evidence="8">
    <location>
        <begin position="165"/>
        <end position="196"/>
    </location>
</feature>
<evidence type="ECO:0000256" key="1">
    <source>
        <dbReference type="ARBA" id="ARBA00004123"/>
    </source>
</evidence>
<evidence type="ECO:0000313" key="10">
    <source>
        <dbReference type="EMBL" id="KAG8185437.1"/>
    </source>
</evidence>
<dbReference type="InterPro" id="IPR036236">
    <property type="entry name" value="Znf_C2H2_sf"/>
</dbReference>
<evidence type="ECO:0000256" key="7">
    <source>
        <dbReference type="PROSITE-ProRule" id="PRU00042"/>
    </source>
</evidence>
<feature type="region of interest" description="Disordered" evidence="8">
    <location>
        <begin position="92"/>
        <end position="113"/>
    </location>
</feature>
<proteinExistence type="predicted"/>
<feature type="region of interest" description="Disordered" evidence="8">
    <location>
        <begin position="47"/>
        <end position="71"/>
    </location>
</feature>
<evidence type="ECO:0000256" key="8">
    <source>
        <dbReference type="SAM" id="MobiDB-lite"/>
    </source>
</evidence>
<keyword evidence="4 7" id="KW-0863">Zinc-finger</keyword>
<reference evidence="10 11" key="1">
    <citation type="journal article" date="2022" name="Nat. Ecol. Evol.">
        <title>A masculinizing supergene underlies an exaggerated male reproductive morph in a spider.</title>
        <authorList>
            <person name="Hendrickx F."/>
            <person name="De Corte Z."/>
            <person name="Sonet G."/>
            <person name="Van Belleghem S.M."/>
            <person name="Kostlbacher S."/>
            <person name="Vangestel C."/>
        </authorList>
    </citation>
    <scope>NUCLEOTIDE SEQUENCE [LARGE SCALE GENOMIC DNA]</scope>
    <source>
        <strain evidence="10">W744_W776</strain>
    </source>
</reference>
<keyword evidence="11" id="KW-1185">Reference proteome</keyword>
<sequence>MEKISKSNSPARKSYACHICYRTFNRLPRLQLHIRTHNNPSILVSKSLEKTSEENNEKDESPISPTSAEENVEIDIENVEIDIVVKTEYSDDEIPSKDKQQKNSKQKNSKDKLKLPHDCKLCPMKFPSRCQLMRHQLAHTEAKPYICKVCGRAFATIGNLSVHSRVHSPSHKSRKHSKDNPDDPPPVTPSPRKKESYQCEHVMEDILRKVGDSADGPGTDATKTQLCNKSVNSIKPSQSSFGATKAKEVKKNEYSLLTTRANFRPRARKSIIIQSIYSLNTTRKQYSS</sequence>
<dbReference type="PANTHER" id="PTHR16515">
    <property type="entry name" value="PR DOMAIN ZINC FINGER PROTEIN"/>
    <property type="match status" value="1"/>
</dbReference>
<evidence type="ECO:0000256" key="5">
    <source>
        <dbReference type="ARBA" id="ARBA00022833"/>
    </source>
</evidence>
<keyword evidence="2" id="KW-0479">Metal-binding</keyword>
<dbReference type="PROSITE" id="PS00028">
    <property type="entry name" value="ZINC_FINGER_C2H2_1"/>
    <property type="match status" value="3"/>
</dbReference>
<dbReference type="Proteomes" id="UP000827092">
    <property type="component" value="Unassembled WGS sequence"/>
</dbReference>
<evidence type="ECO:0000259" key="9">
    <source>
        <dbReference type="PROSITE" id="PS50157"/>
    </source>
</evidence>